<gene>
    <name evidence="2" type="ORF">SVIM_LOCUS41673</name>
</gene>
<dbReference type="AlphaFoldDB" id="A0A6N2KDF1"/>
<dbReference type="Pfam" id="PF03767">
    <property type="entry name" value="Acid_phosphat_B"/>
    <property type="match status" value="1"/>
</dbReference>
<evidence type="ECO:0000256" key="1">
    <source>
        <dbReference type="SAM" id="MobiDB-lite"/>
    </source>
</evidence>
<dbReference type="PANTHER" id="PTHR31284">
    <property type="entry name" value="ACID PHOSPHATASE-LIKE PROTEIN"/>
    <property type="match status" value="1"/>
</dbReference>
<dbReference type="PANTHER" id="PTHR31284:SF9">
    <property type="entry name" value="HAD SUPERFAMILY, SUBFAMILY IIIB ACID PHOSPHATASE"/>
    <property type="match status" value="1"/>
</dbReference>
<reference evidence="2" key="1">
    <citation type="submission" date="2019-03" db="EMBL/GenBank/DDBJ databases">
        <authorList>
            <person name="Mank J."/>
            <person name="Almeida P."/>
        </authorList>
    </citation>
    <scope>NUCLEOTIDE SEQUENCE</scope>
    <source>
        <strain evidence="2">78183</strain>
    </source>
</reference>
<evidence type="ECO:0000313" key="2">
    <source>
        <dbReference type="EMBL" id="VFU24058.1"/>
    </source>
</evidence>
<dbReference type="InterPro" id="IPR005519">
    <property type="entry name" value="Acid_phosphat_B-like"/>
</dbReference>
<accession>A0A6N2KDF1</accession>
<dbReference type="EMBL" id="CAADRP010000147">
    <property type="protein sequence ID" value="VFU24058.1"/>
    <property type="molecule type" value="Genomic_DNA"/>
</dbReference>
<proteinExistence type="predicted"/>
<organism evidence="2">
    <name type="scientific">Salix viminalis</name>
    <name type="common">Common osier</name>
    <name type="synonym">Basket willow</name>
    <dbReference type="NCBI Taxonomy" id="40686"/>
    <lineage>
        <taxon>Eukaryota</taxon>
        <taxon>Viridiplantae</taxon>
        <taxon>Streptophyta</taxon>
        <taxon>Embryophyta</taxon>
        <taxon>Tracheophyta</taxon>
        <taxon>Spermatophyta</taxon>
        <taxon>Magnoliopsida</taxon>
        <taxon>eudicotyledons</taxon>
        <taxon>Gunneridae</taxon>
        <taxon>Pentapetalae</taxon>
        <taxon>rosids</taxon>
        <taxon>fabids</taxon>
        <taxon>Malpighiales</taxon>
        <taxon>Salicaceae</taxon>
        <taxon>Saliceae</taxon>
        <taxon>Salix</taxon>
    </lineage>
</organism>
<sequence>MREGVVVERERELWPWRRGGAVVTARGEREAVAVEEREELWSSLHVERESSGCGERGSCDDDDERKSTTTISPKETGVIIKAYTRGGMIPEGASYFLSWRLAVEANNARGWRTVPSQCLSHVEAYMLGGQYDRDLDLIADQILSYINEISSTMAPWMLGS</sequence>
<feature type="region of interest" description="Disordered" evidence="1">
    <location>
        <begin position="49"/>
        <end position="71"/>
    </location>
</feature>
<name>A0A6N2KDF1_SALVM</name>
<protein>
    <submittedName>
        <fullName evidence="2">Uncharacterized protein</fullName>
    </submittedName>
</protein>
<dbReference type="Gene3D" id="3.40.50.1000">
    <property type="entry name" value="HAD superfamily/HAD-like"/>
    <property type="match status" value="1"/>
</dbReference>
<dbReference type="InterPro" id="IPR023214">
    <property type="entry name" value="HAD_sf"/>
</dbReference>